<dbReference type="EMBL" id="FPHQ01000144">
    <property type="protein sequence ID" value="SFV76877.1"/>
    <property type="molecule type" value="Genomic_DNA"/>
</dbReference>
<dbReference type="Pfam" id="PF02803">
    <property type="entry name" value="Thiolase_C"/>
    <property type="match status" value="1"/>
</dbReference>
<comment type="similarity">
    <text evidence="2">Belongs to the thiolase-like superfamily. Thiolase family.</text>
</comment>
<dbReference type="CDD" id="cd00751">
    <property type="entry name" value="thiolase"/>
    <property type="match status" value="1"/>
</dbReference>
<sequence>MIQNAYIVSSIRTPVGKAGGVFNNVRPDDLLSFILKTLLADNPSVDPNMIDDTIIGCAMPEAEQGLNIARISSLLANYPDSVSGVTVNRFCASGLQSIAYAADRIRLGEADIMVAGGVESMSMIPMMGHHPAFNIKVFNEDNLGIAYGMGTTAEQVVKKYNINRDSQDQFAFESHQKAINAINKGYFQDEIKPYTVTAHTYDLNSKEAVQNSVTISQDEGIRFDTSIEQLSKLKGAFHANGSVTAGNSSQTSDGASAVMLCSEKALTRFNLTPMARFVGFAVSGVDPKIMGIGPVLAIPKVLKQCGIKQHEIEHIELNEAFAAQSLAVIQELNLDLDIVNPLGGAIALGHPLGATGSIRTATLLHHLKRTGGRYGMVTMCVGSGMGAAGIFENL</sequence>
<evidence type="ECO:0000256" key="1">
    <source>
        <dbReference type="ARBA" id="ARBA00005189"/>
    </source>
</evidence>
<dbReference type="GO" id="GO:0010124">
    <property type="term" value="P:phenylacetate catabolic process"/>
    <property type="evidence" value="ECO:0007669"/>
    <property type="project" value="TreeGrafter"/>
</dbReference>
<evidence type="ECO:0000256" key="5">
    <source>
        <dbReference type="ARBA" id="ARBA00024073"/>
    </source>
</evidence>
<evidence type="ECO:0000259" key="7">
    <source>
        <dbReference type="Pfam" id="PF02803"/>
    </source>
</evidence>
<dbReference type="PIRSF" id="PIRSF000429">
    <property type="entry name" value="Ac-CoA_Ac_transf"/>
    <property type="match status" value="1"/>
</dbReference>
<dbReference type="FunFam" id="3.40.47.10:FF:000010">
    <property type="entry name" value="Acetyl-CoA acetyltransferase (Thiolase)"/>
    <property type="match status" value="1"/>
</dbReference>
<dbReference type="GO" id="GO:0005737">
    <property type="term" value="C:cytoplasm"/>
    <property type="evidence" value="ECO:0007669"/>
    <property type="project" value="UniProtKB-ARBA"/>
</dbReference>
<dbReference type="PANTHER" id="PTHR43853">
    <property type="entry name" value="3-KETOACYL-COA THIOLASE, PEROXISOMAL"/>
    <property type="match status" value="1"/>
</dbReference>
<reference evidence="8" key="1">
    <citation type="submission" date="2016-10" db="EMBL/GenBank/DDBJ databases">
        <authorList>
            <person name="de Groot N.N."/>
        </authorList>
    </citation>
    <scope>NUCLEOTIDE SEQUENCE</scope>
</reference>
<dbReference type="InterPro" id="IPR020613">
    <property type="entry name" value="Thiolase_CS"/>
</dbReference>
<dbReference type="PROSITE" id="PS00098">
    <property type="entry name" value="THIOLASE_1"/>
    <property type="match status" value="1"/>
</dbReference>
<accession>A0A1W1D8W9</accession>
<comment type="pathway">
    <text evidence="1">Lipid metabolism.</text>
</comment>
<name>A0A1W1D8W9_9ZZZZ</name>
<keyword evidence="4 8" id="KW-0012">Acyltransferase</keyword>
<dbReference type="InterPro" id="IPR020616">
    <property type="entry name" value="Thiolase_N"/>
</dbReference>
<feature type="domain" description="Thiolase C-terminal" evidence="7">
    <location>
        <begin position="271"/>
        <end position="392"/>
    </location>
</feature>
<keyword evidence="3 8" id="KW-0808">Transferase</keyword>
<dbReference type="NCBIfam" id="NF006553">
    <property type="entry name" value="PRK09052.1"/>
    <property type="match status" value="1"/>
</dbReference>
<dbReference type="NCBIfam" id="TIGR01930">
    <property type="entry name" value="AcCoA-C-Actrans"/>
    <property type="match status" value="1"/>
</dbReference>
<dbReference type="PANTHER" id="PTHR43853:SF21">
    <property type="entry name" value="STEROID 3-KETOACYL-COA THIOLASE"/>
    <property type="match status" value="1"/>
</dbReference>
<dbReference type="InterPro" id="IPR016039">
    <property type="entry name" value="Thiolase-like"/>
</dbReference>
<dbReference type="GO" id="GO:0003988">
    <property type="term" value="F:acetyl-CoA C-acyltransferase activity"/>
    <property type="evidence" value="ECO:0007669"/>
    <property type="project" value="UniProtKB-EC"/>
</dbReference>
<dbReference type="InterPro" id="IPR050215">
    <property type="entry name" value="Thiolase-like_sf_Thiolase"/>
</dbReference>
<evidence type="ECO:0000256" key="3">
    <source>
        <dbReference type="ARBA" id="ARBA00022679"/>
    </source>
</evidence>
<evidence type="ECO:0000313" key="8">
    <source>
        <dbReference type="EMBL" id="SFV76877.1"/>
    </source>
</evidence>
<dbReference type="EC" id="2.3.1.16" evidence="5"/>
<gene>
    <name evidence="8" type="ORF">MNB_SUP05-10-1157</name>
</gene>
<proteinExistence type="inferred from homology"/>
<dbReference type="SUPFAM" id="SSF53901">
    <property type="entry name" value="Thiolase-like"/>
    <property type="match status" value="2"/>
</dbReference>
<dbReference type="InterPro" id="IPR020617">
    <property type="entry name" value="Thiolase_C"/>
</dbReference>
<dbReference type="InterPro" id="IPR002155">
    <property type="entry name" value="Thiolase"/>
</dbReference>
<dbReference type="GO" id="GO:0006635">
    <property type="term" value="P:fatty acid beta-oxidation"/>
    <property type="evidence" value="ECO:0007669"/>
    <property type="project" value="TreeGrafter"/>
</dbReference>
<protein>
    <recommendedName>
        <fullName evidence="5">acetyl-CoA C-acyltransferase</fullName>
        <ecNumber evidence="5">2.3.1.16</ecNumber>
    </recommendedName>
</protein>
<dbReference type="PROSITE" id="PS00737">
    <property type="entry name" value="THIOLASE_2"/>
    <property type="match status" value="1"/>
</dbReference>
<dbReference type="AlphaFoldDB" id="A0A1W1D8W9"/>
<evidence type="ECO:0000256" key="2">
    <source>
        <dbReference type="ARBA" id="ARBA00010982"/>
    </source>
</evidence>
<evidence type="ECO:0000256" key="4">
    <source>
        <dbReference type="ARBA" id="ARBA00023315"/>
    </source>
</evidence>
<feature type="domain" description="Thiolase N-terminal" evidence="6">
    <location>
        <begin position="6"/>
        <end position="263"/>
    </location>
</feature>
<dbReference type="InterPro" id="IPR020615">
    <property type="entry name" value="Thiolase_acyl_enz_int_AS"/>
</dbReference>
<dbReference type="Pfam" id="PF00108">
    <property type="entry name" value="Thiolase_N"/>
    <property type="match status" value="1"/>
</dbReference>
<dbReference type="Gene3D" id="3.40.47.10">
    <property type="match status" value="1"/>
</dbReference>
<evidence type="ECO:0000259" key="6">
    <source>
        <dbReference type="Pfam" id="PF00108"/>
    </source>
</evidence>
<dbReference type="InterPro" id="IPR020610">
    <property type="entry name" value="Thiolase_AS"/>
</dbReference>
<dbReference type="PROSITE" id="PS00099">
    <property type="entry name" value="THIOLASE_3"/>
    <property type="match status" value="1"/>
</dbReference>
<organism evidence="8">
    <name type="scientific">hydrothermal vent metagenome</name>
    <dbReference type="NCBI Taxonomy" id="652676"/>
    <lineage>
        <taxon>unclassified sequences</taxon>
        <taxon>metagenomes</taxon>
        <taxon>ecological metagenomes</taxon>
    </lineage>
</organism>